<accession>A0A9W9EN41</accession>
<dbReference type="GeneID" id="81399146"/>
<evidence type="ECO:0000256" key="1">
    <source>
        <dbReference type="SAM" id="MobiDB-lite"/>
    </source>
</evidence>
<evidence type="ECO:0000256" key="3">
    <source>
        <dbReference type="SAM" id="SignalP"/>
    </source>
</evidence>
<keyword evidence="3" id="KW-0732">Signal</keyword>
<evidence type="ECO:0000313" key="4">
    <source>
        <dbReference type="EMBL" id="KAJ5084873.1"/>
    </source>
</evidence>
<dbReference type="Proteomes" id="UP001141434">
    <property type="component" value="Unassembled WGS sequence"/>
</dbReference>
<reference evidence="4" key="1">
    <citation type="submission" date="2022-11" db="EMBL/GenBank/DDBJ databases">
        <authorList>
            <person name="Petersen C."/>
        </authorList>
    </citation>
    <scope>NUCLEOTIDE SEQUENCE</scope>
    <source>
        <strain evidence="4">IBT 34128</strain>
    </source>
</reference>
<keyword evidence="2" id="KW-0812">Transmembrane</keyword>
<dbReference type="EMBL" id="JAPMSZ010000011">
    <property type="protein sequence ID" value="KAJ5084873.1"/>
    <property type="molecule type" value="Genomic_DNA"/>
</dbReference>
<protein>
    <submittedName>
        <fullName evidence="4">Uncharacterized protein</fullName>
    </submittedName>
</protein>
<dbReference type="RefSeq" id="XP_056508270.1">
    <property type="nucleotide sequence ID" value="XM_056659977.1"/>
</dbReference>
<name>A0A9W9EN41_9EURO</name>
<sequence length="387" mass="43409">MPLLFGCLLALAVFVALPDPTSAYPAHSQDLVPRSTGEVDTYPKRQDTTQLGKRRPTLPAIFLITLGVGFLGTQSLLAGYSMSTACANAKGEAPGGWEKACIAAFVEVQIERVLYTFFGVLFVLVGIYGTGRASRTEGLHGTEGTEYDGMDPDLERMSRMQAMRAQLWAYRQEDDPELGLPRRKGKDRRHSNDGHPSLLGEKSCEDDADLNCVPHRVWYDSPSTGSLHRRNGAGDIHAIHHTPLDFDFRTPSRRRRDIHINPVQDHFNDNYIECAGEEVPSKKNDGFFSGTVYRMNLESLKHVQLKNDSLKLGHEKQALGDAARATLPRMQPALKQGQEGMFCLDFFVQDTDDKWHWGITSYYYQTTNPNHHYGRNETFLESCARAT</sequence>
<organism evidence="4 5">
    <name type="scientific">Penicillium alfredii</name>
    <dbReference type="NCBI Taxonomy" id="1506179"/>
    <lineage>
        <taxon>Eukaryota</taxon>
        <taxon>Fungi</taxon>
        <taxon>Dikarya</taxon>
        <taxon>Ascomycota</taxon>
        <taxon>Pezizomycotina</taxon>
        <taxon>Eurotiomycetes</taxon>
        <taxon>Eurotiomycetidae</taxon>
        <taxon>Eurotiales</taxon>
        <taxon>Aspergillaceae</taxon>
        <taxon>Penicillium</taxon>
    </lineage>
</organism>
<gene>
    <name evidence="4" type="ORF">NUU61_009452</name>
</gene>
<feature type="transmembrane region" description="Helical" evidence="2">
    <location>
        <begin position="60"/>
        <end position="80"/>
    </location>
</feature>
<dbReference type="AlphaFoldDB" id="A0A9W9EN41"/>
<keyword evidence="5" id="KW-1185">Reference proteome</keyword>
<feature type="region of interest" description="Disordered" evidence="1">
    <location>
        <begin position="176"/>
        <end position="202"/>
    </location>
</feature>
<evidence type="ECO:0000313" key="5">
    <source>
        <dbReference type="Proteomes" id="UP001141434"/>
    </source>
</evidence>
<proteinExistence type="predicted"/>
<feature type="chain" id="PRO_5040723294" evidence="3">
    <location>
        <begin position="24"/>
        <end position="387"/>
    </location>
</feature>
<feature type="signal peptide" evidence="3">
    <location>
        <begin position="1"/>
        <end position="23"/>
    </location>
</feature>
<keyword evidence="2" id="KW-1133">Transmembrane helix</keyword>
<evidence type="ECO:0000256" key="2">
    <source>
        <dbReference type="SAM" id="Phobius"/>
    </source>
</evidence>
<dbReference type="OrthoDB" id="10539796at2759"/>
<feature type="transmembrane region" description="Helical" evidence="2">
    <location>
        <begin position="113"/>
        <end position="131"/>
    </location>
</feature>
<keyword evidence="2" id="KW-0472">Membrane</keyword>
<comment type="caution">
    <text evidence="4">The sequence shown here is derived from an EMBL/GenBank/DDBJ whole genome shotgun (WGS) entry which is preliminary data.</text>
</comment>
<reference evidence="4" key="2">
    <citation type="journal article" date="2023" name="IMA Fungus">
        <title>Comparative genomic study of the Penicillium genus elucidates a diverse pangenome and 15 lateral gene transfer events.</title>
        <authorList>
            <person name="Petersen C."/>
            <person name="Sorensen T."/>
            <person name="Nielsen M.R."/>
            <person name="Sondergaard T.E."/>
            <person name="Sorensen J.L."/>
            <person name="Fitzpatrick D.A."/>
            <person name="Frisvad J.C."/>
            <person name="Nielsen K.L."/>
        </authorList>
    </citation>
    <scope>NUCLEOTIDE SEQUENCE</scope>
    <source>
        <strain evidence="4">IBT 34128</strain>
    </source>
</reference>